<reference evidence="2 3" key="1">
    <citation type="submission" date="2016-07" db="EMBL/GenBank/DDBJ databases">
        <title>Complete genome sequence of the Lentzea guizhouensis DHS C013.</title>
        <authorList>
            <person name="Cao C."/>
        </authorList>
    </citation>
    <scope>NUCLEOTIDE SEQUENCE [LARGE SCALE GENOMIC DNA]</scope>
    <source>
        <strain evidence="2 3">DHS C013</strain>
    </source>
</reference>
<evidence type="ECO:0000313" key="2">
    <source>
        <dbReference type="EMBL" id="ANZ40531.1"/>
    </source>
</evidence>
<dbReference type="CDD" id="cd02440">
    <property type="entry name" value="AdoMet_MTases"/>
    <property type="match status" value="1"/>
</dbReference>
<dbReference type="Gene3D" id="3.40.50.150">
    <property type="entry name" value="Vaccinia Virus protein VP39"/>
    <property type="match status" value="1"/>
</dbReference>
<dbReference type="AlphaFoldDB" id="A0A1B2HS51"/>
<keyword evidence="3" id="KW-1185">Reference proteome</keyword>
<gene>
    <name evidence="2" type="ORF">BBK82_35530</name>
</gene>
<evidence type="ECO:0000259" key="1">
    <source>
        <dbReference type="Pfam" id="PF08241"/>
    </source>
</evidence>
<dbReference type="EMBL" id="CP016793">
    <property type="protein sequence ID" value="ANZ40531.1"/>
    <property type="molecule type" value="Genomic_DNA"/>
</dbReference>
<evidence type="ECO:0000313" key="3">
    <source>
        <dbReference type="Proteomes" id="UP000093053"/>
    </source>
</evidence>
<dbReference type="InterPro" id="IPR029063">
    <property type="entry name" value="SAM-dependent_MTases_sf"/>
</dbReference>
<accession>A0A1B2HS51</accession>
<dbReference type="RefSeq" id="WP_065918869.1">
    <property type="nucleotide sequence ID" value="NZ_CP016793.1"/>
</dbReference>
<proteinExistence type="predicted"/>
<dbReference type="PANTHER" id="PTHR43591">
    <property type="entry name" value="METHYLTRANSFERASE"/>
    <property type="match status" value="1"/>
</dbReference>
<dbReference type="STRING" id="1586287.BBK82_35530"/>
<dbReference type="Pfam" id="PF08241">
    <property type="entry name" value="Methyltransf_11"/>
    <property type="match status" value="1"/>
</dbReference>
<dbReference type="SUPFAM" id="SSF53335">
    <property type="entry name" value="S-adenosyl-L-methionine-dependent methyltransferases"/>
    <property type="match status" value="1"/>
</dbReference>
<dbReference type="Proteomes" id="UP000093053">
    <property type="component" value="Chromosome"/>
</dbReference>
<sequence length="231" mass="24527">MTIDFNQHFEDHAVHYADRVAPLFDVTCRHVGAWAAALPAATRVLDVACGDGRVAATVSASGHEVIACDRSASLLRRAAHVRVRVLRADAHALPLQDGSVGAVVCNLGLQFFDRPVVALREMARVAGGGKPVLVTVPGTASGAPLPARLPVTDLLESAGLALVAEHTLADHARLHDVTTLLAVWRVELGHRRELAEASDEELTELAEVLLEREEGGVGVPLVFRAYHCTAG</sequence>
<dbReference type="GO" id="GO:0008757">
    <property type="term" value="F:S-adenosylmethionine-dependent methyltransferase activity"/>
    <property type="evidence" value="ECO:0007669"/>
    <property type="project" value="InterPro"/>
</dbReference>
<protein>
    <recommendedName>
        <fullName evidence="1">Methyltransferase type 11 domain-containing protein</fullName>
    </recommendedName>
</protein>
<dbReference type="KEGG" id="led:BBK82_35530"/>
<dbReference type="OrthoDB" id="3763870at2"/>
<name>A0A1B2HS51_9PSEU</name>
<organism evidence="2 3">
    <name type="scientific">Lentzea guizhouensis</name>
    <dbReference type="NCBI Taxonomy" id="1586287"/>
    <lineage>
        <taxon>Bacteria</taxon>
        <taxon>Bacillati</taxon>
        <taxon>Actinomycetota</taxon>
        <taxon>Actinomycetes</taxon>
        <taxon>Pseudonocardiales</taxon>
        <taxon>Pseudonocardiaceae</taxon>
        <taxon>Lentzea</taxon>
    </lineage>
</organism>
<feature type="domain" description="Methyltransferase type 11" evidence="1">
    <location>
        <begin position="45"/>
        <end position="126"/>
    </location>
</feature>
<dbReference type="InterPro" id="IPR013216">
    <property type="entry name" value="Methyltransf_11"/>
</dbReference>